<name>K3ZZ18_SETIT</name>
<organism evidence="1 2">
    <name type="scientific">Setaria italica</name>
    <name type="common">Foxtail millet</name>
    <name type="synonym">Panicum italicum</name>
    <dbReference type="NCBI Taxonomy" id="4555"/>
    <lineage>
        <taxon>Eukaryota</taxon>
        <taxon>Viridiplantae</taxon>
        <taxon>Streptophyta</taxon>
        <taxon>Embryophyta</taxon>
        <taxon>Tracheophyta</taxon>
        <taxon>Spermatophyta</taxon>
        <taxon>Magnoliopsida</taxon>
        <taxon>Liliopsida</taxon>
        <taxon>Poales</taxon>
        <taxon>Poaceae</taxon>
        <taxon>PACMAD clade</taxon>
        <taxon>Panicoideae</taxon>
        <taxon>Panicodae</taxon>
        <taxon>Paniceae</taxon>
        <taxon>Cenchrinae</taxon>
        <taxon>Setaria</taxon>
    </lineage>
</organism>
<dbReference type="Gramene" id="KQL22118">
    <property type="protein sequence ID" value="KQL22118"/>
    <property type="gene ID" value="SETIT_031850mg"/>
</dbReference>
<dbReference type="Proteomes" id="UP000004995">
    <property type="component" value="Unassembled WGS sequence"/>
</dbReference>
<evidence type="ECO:0000313" key="2">
    <source>
        <dbReference type="Proteomes" id="UP000004995"/>
    </source>
</evidence>
<keyword evidence="2" id="KW-1185">Reference proteome</keyword>
<accession>K3ZZ18</accession>
<dbReference type="HOGENOM" id="CLU_3127807_0_0_1"/>
<evidence type="ECO:0000313" key="1">
    <source>
        <dbReference type="EnsemblPlants" id="KQL22118"/>
    </source>
</evidence>
<dbReference type="InParanoid" id="K3ZZ18"/>
<dbReference type="EMBL" id="AGNK02000624">
    <property type="status" value="NOT_ANNOTATED_CDS"/>
    <property type="molecule type" value="Genomic_DNA"/>
</dbReference>
<protein>
    <submittedName>
        <fullName evidence="1">Uncharacterized protein</fullName>
    </submittedName>
</protein>
<proteinExistence type="predicted"/>
<dbReference type="AlphaFoldDB" id="K3ZZ18"/>
<sequence>MSTVYLMLQYHGMTLQASQNISYFLNFTSGVHFCSKTWLQSLKNVLELPK</sequence>
<reference evidence="2" key="1">
    <citation type="journal article" date="2012" name="Nat. Biotechnol.">
        <title>Reference genome sequence of the model plant Setaria.</title>
        <authorList>
            <person name="Bennetzen J.L."/>
            <person name="Schmutz J."/>
            <person name="Wang H."/>
            <person name="Percifield R."/>
            <person name="Hawkins J."/>
            <person name="Pontaroli A.C."/>
            <person name="Estep M."/>
            <person name="Feng L."/>
            <person name="Vaughn J.N."/>
            <person name="Grimwood J."/>
            <person name="Jenkins J."/>
            <person name="Barry K."/>
            <person name="Lindquist E."/>
            <person name="Hellsten U."/>
            <person name="Deshpande S."/>
            <person name="Wang X."/>
            <person name="Wu X."/>
            <person name="Mitros T."/>
            <person name="Triplett J."/>
            <person name="Yang X."/>
            <person name="Ye C.Y."/>
            <person name="Mauro-Herrera M."/>
            <person name="Wang L."/>
            <person name="Li P."/>
            <person name="Sharma M."/>
            <person name="Sharma R."/>
            <person name="Ronald P.C."/>
            <person name="Panaud O."/>
            <person name="Kellogg E.A."/>
            <person name="Brutnell T.P."/>
            <person name="Doust A.N."/>
            <person name="Tuskan G.A."/>
            <person name="Rokhsar D."/>
            <person name="Devos K.M."/>
        </authorList>
    </citation>
    <scope>NUCLEOTIDE SEQUENCE [LARGE SCALE GENOMIC DNA]</scope>
    <source>
        <strain evidence="2">cv. Yugu1</strain>
    </source>
</reference>
<dbReference type="EnsemblPlants" id="KQL22118">
    <property type="protein sequence ID" value="KQL22118"/>
    <property type="gene ID" value="SETIT_031850mg"/>
</dbReference>
<reference evidence="1" key="2">
    <citation type="submission" date="2018-08" db="UniProtKB">
        <authorList>
            <consortium name="EnsemblPlants"/>
        </authorList>
    </citation>
    <scope>IDENTIFICATION</scope>
    <source>
        <strain evidence="1">Yugu1</strain>
    </source>
</reference>